<dbReference type="Proteomes" id="UP001151088">
    <property type="component" value="Unassembled WGS sequence"/>
</dbReference>
<dbReference type="EMBL" id="JANTHZ010000001">
    <property type="protein sequence ID" value="MCS0493675.1"/>
    <property type="molecule type" value="Genomic_DNA"/>
</dbReference>
<dbReference type="PANTHER" id="PTHR47089">
    <property type="entry name" value="ABC TRANSPORTER, PERMEASE PROTEIN"/>
    <property type="match status" value="1"/>
</dbReference>
<feature type="transmembrane region" description="Helical" evidence="6">
    <location>
        <begin position="279"/>
        <end position="311"/>
    </location>
</feature>
<evidence type="ECO:0000313" key="7">
    <source>
        <dbReference type="EMBL" id="MCS0493675.1"/>
    </source>
</evidence>
<comment type="subcellular location">
    <subcellularLocation>
        <location evidence="1">Cell membrane</location>
        <topology evidence="1">Multi-pass membrane protein</topology>
    </subcellularLocation>
</comment>
<dbReference type="RefSeq" id="WP_258730628.1">
    <property type="nucleotide sequence ID" value="NZ_JANTHZ010000001.1"/>
</dbReference>
<evidence type="ECO:0000256" key="1">
    <source>
        <dbReference type="ARBA" id="ARBA00004651"/>
    </source>
</evidence>
<name>A0A9X2P965_9HYPH</name>
<evidence type="ECO:0000256" key="4">
    <source>
        <dbReference type="ARBA" id="ARBA00022989"/>
    </source>
</evidence>
<feature type="transmembrane region" description="Helical" evidence="6">
    <location>
        <begin position="323"/>
        <end position="342"/>
    </location>
</feature>
<feature type="transmembrane region" description="Helical" evidence="6">
    <location>
        <begin position="12"/>
        <end position="36"/>
    </location>
</feature>
<keyword evidence="2" id="KW-1003">Cell membrane</keyword>
<dbReference type="Pfam" id="PF02653">
    <property type="entry name" value="BPD_transp_2"/>
    <property type="match status" value="1"/>
</dbReference>
<feature type="transmembrane region" description="Helical" evidence="6">
    <location>
        <begin position="146"/>
        <end position="164"/>
    </location>
</feature>
<gene>
    <name evidence="7" type="ORF">NVS89_01100</name>
</gene>
<keyword evidence="3 6" id="KW-0812">Transmembrane</keyword>
<feature type="transmembrane region" description="Helical" evidence="6">
    <location>
        <begin position="92"/>
        <end position="108"/>
    </location>
</feature>
<evidence type="ECO:0000313" key="8">
    <source>
        <dbReference type="Proteomes" id="UP001151088"/>
    </source>
</evidence>
<dbReference type="CDD" id="cd06580">
    <property type="entry name" value="TM_PBP1_transp_TpRbsC_like"/>
    <property type="match status" value="1"/>
</dbReference>
<proteinExistence type="predicted"/>
<feature type="transmembrane region" description="Helical" evidence="6">
    <location>
        <begin position="197"/>
        <end position="215"/>
    </location>
</feature>
<protein>
    <submittedName>
        <fullName evidence="7">ABC transporter permease</fullName>
    </submittedName>
</protein>
<keyword evidence="4 6" id="KW-1133">Transmembrane helix</keyword>
<evidence type="ECO:0000256" key="5">
    <source>
        <dbReference type="ARBA" id="ARBA00023136"/>
    </source>
</evidence>
<dbReference type="AlphaFoldDB" id="A0A9X2P965"/>
<sequence>MIRFVPRERTPLWLTIAVPVGSGLAALLLTALPLALSGAPILDAFRLMALGAAGSGFALAETLTRATPLIFTGLAAAVAFRAKLWNIGAEGQLYAGALATVALGAGLIEAPAYVLLPLVLLAGALAGAALLLVPVLFKSRFGADEVVVTLLMNFIVLLFVQMMIEGPMKDEMALGWPQSAPVLDEATLPKLFTGLRLHWGLVIAVAAAVLLHVLISRTVWGFRIRAVGENARAARYAGLPVGRSLALVGLLSGGLAGLAGASEVAGLKGYLTSDLSPGFGYAGIVVATLANLSPLGVVPSAIFIAAVFVGADSMSRAIGVSNYLADLVVAFALLSVLIGGLLTRFRLVLVRREAA</sequence>
<dbReference type="InterPro" id="IPR001851">
    <property type="entry name" value="ABC_transp_permease"/>
</dbReference>
<feature type="transmembrane region" description="Helical" evidence="6">
    <location>
        <begin position="236"/>
        <end position="259"/>
    </location>
</feature>
<dbReference type="GO" id="GO:0005886">
    <property type="term" value="C:plasma membrane"/>
    <property type="evidence" value="ECO:0007669"/>
    <property type="project" value="UniProtKB-SubCell"/>
</dbReference>
<keyword evidence="8" id="KW-1185">Reference proteome</keyword>
<evidence type="ECO:0000256" key="6">
    <source>
        <dbReference type="SAM" id="Phobius"/>
    </source>
</evidence>
<evidence type="ECO:0000256" key="2">
    <source>
        <dbReference type="ARBA" id="ARBA00022475"/>
    </source>
</evidence>
<evidence type="ECO:0000256" key="3">
    <source>
        <dbReference type="ARBA" id="ARBA00022692"/>
    </source>
</evidence>
<dbReference type="PANTHER" id="PTHR47089:SF1">
    <property type="entry name" value="GUANOSINE ABC TRANSPORTER PERMEASE PROTEIN NUPP"/>
    <property type="match status" value="1"/>
</dbReference>
<accession>A0A9X2P965</accession>
<comment type="caution">
    <text evidence="7">The sequence shown here is derived from an EMBL/GenBank/DDBJ whole genome shotgun (WGS) entry which is preliminary data.</text>
</comment>
<reference evidence="7" key="1">
    <citation type="submission" date="2022-08" db="EMBL/GenBank/DDBJ databases">
        <authorList>
            <person name="Li F."/>
        </authorList>
    </citation>
    <scope>NUCLEOTIDE SEQUENCE</scope>
    <source>
        <strain evidence="7">MQZ15Z-1</strain>
    </source>
</reference>
<organism evidence="7 8">
    <name type="scientific">Ancylobacter mangrovi</name>
    <dbReference type="NCBI Taxonomy" id="2972472"/>
    <lineage>
        <taxon>Bacteria</taxon>
        <taxon>Pseudomonadati</taxon>
        <taxon>Pseudomonadota</taxon>
        <taxon>Alphaproteobacteria</taxon>
        <taxon>Hyphomicrobiales</taxon>
        <taxon>Xanthobacteraceae</taxon>
        <taxon>Ancylobacter</taxon>
    </lineage>
</organism>
<keyword evidence="5 6" id="KW-0472">Membrane</keyword>
<feature type="transmembrane region" description="Helical" evidence="6">
    <location>
        <begin position="114"/>
        <end position="137"/>
    </location>
</feature>
<dbReference type="GO" id="GO:0022857">
    <property type="term" value="F:transmembrane transporter activity"/>
    <property type="evidence" value="ECO:0007669"/>
    <property type="project" value="InterPro"/>
</dbReference>